<keyword evidence="2" id="KW-0964">Secreted</keyword>
<dbReference type="InterPro" id="IPR043504">
    <property type="entry name" value="Peptidase_S1_PA_chymotrypsin"/>
</dbReference>
<evidence type="ECO:0000256" key="8">
    <source>
        <dbReference type="PROSITE-ProRule" id="PRU00059"/>
    </source>
</evidence>
<evidence type="ECO:0000256" key="5">
    <source>
        <dbReference type="ARBA" id="ARBA00022825"/>
    </source>
</evidence>
<evidence type="ECO:0000256" key="4">
    <source>
        <dbReference type="ARBA" id="ARBA00022801"/>
    </source>
</evidence>
<dbReference type="GO" id="GO:0005576">
    <property type="term" value="C:extracellular region"/>
    <property type="evidence" value="ECO:0007669"/>
    <property type="project" value="UniProtKB-SubCell"/>
</dbReference>
<accession>A0A8S4GEC0</accession>
<feature type="domain" description="Peptidase S1" evidence="11">
    <location>
        <begin position="161"/>
        <end position="394"/>
    </location>
</feature>
<dbReference type="GO" id="GO:0004252">
    <property type="term" value="F:serine-type endopeptidase activity"/>
    <property type="evidence" value="ECO:0007669"/>
    <property type="project" value="InterPro"/>
</dbReference>
<dbReference type="InterPro" id="IPR035914">
    <property type="entry name" value="Sperma_CUB_dom_sf"/>
</dbReference>
<dbReference type="PROSITE" id="PS50240">
    <property type="entry name" value="TRYPSIN_DOM"/>
    <property type="match status" value="1"/>
</dbReference>
<organism evidence="12 13">
    <name type="scientific">Plutella xylostella</name>
    <name type="common">Diamondback moth</name>
    <name type="synonym">Plutella maculipennis</name>
    <dbReference type="NCBI Taxonomy" id="51655"/>
    <lineage>
        <taxon>Eukaryota</taxon>
        <taxon>Metazoa</taxon>
        <taxon>Ecdysozoa</taxon>
        <taxon>Arthropoda</taxon>
        <taxon>Hexapoda</taxon>
        <taxon>Insecta</taxon>
        <taxon>Pterygota</taxon>
        <taxon>Neoptera</taxon>
        <taxon>Endopterygota</taxon>
        <taxon>Lepidoptera</taxon>
        <taxon>Glossata</taxon>
        <taxon>Ditrysia</taxon>
        <taxon>Yponomeutoidea</taxon>
        <taxon>Plutellidae</taxon>
        <taxon>Plutella</taxon>
    </lineage>
</organism>
<dbReference type="PRINTS" id="PR00722">
    <property type="entry name" value="CHYMOTRYPSIN"/>
</dbReference>
<dbReference type="InterPro" id="IPR001314">
    <property type="entry name" value="Peptidase_S1A"/>
</dbReference>
<dbReference type="PROSITE" id="PS01180">
    <property type="entry name" value="CUB"/>
    <property type="match status" value="1"/>
</dbReference>
<dbReference type="AlphaFoldDB" id="A0A8S4GEC0"/>
<dbReference type="Gene3D" id="2.40.10.10">
    <property type="entry name" value="Trypsin-like serine proteases"/>
    <property type="match status" value="1"/>
</dbReference>
<dbReference type="InterPro" id="IPR009003">
    <property type="entry name" value="Peptidase_S1_PA"/>
</dbReference>
<comment type="caution">
    <text evidence="8">Lacks conserved residue(s) required for the propagation of feature annotation.</text>
</comment>
<keyword evidence="9" id="KW-0732">Signal</keyword>
<evidence type="ECO:0000259" key="10">
    <source>
        <dbReference type="PROSITE" id="PS01180"/>
    </source>
</evidence>
<keyword evidence="4" id="KW-0378">Hydrolase</keyword>
<dbReference type="SUPFAM" id="SSF50494">
    <property type="entry name" value="Trypsin-like serine proteases"/>
    <property type="match status" value="1"/>
</dbReference>
<dbReference type="SUPFAM" id="SSF49854">
    <property type="entry name" value="Spermadhesin, CUB domain"/>
    <property type="match status" value="1"/>
</dbReference>
<name>A0A8S4GEC0_PLUXY</name>
<protein>
    <submittedName>
        <fullName evidence="12">(diamondback moth) hypothetical protein</fullName>
    </submittedName>
</protein>
<evidence type="ECO:0000256" key="7">
    <source>
        <dbReference type="ARBA" id="ARBA00024195"/>
    </source>
</evidence>
<dbReference type="InterPro" id="IPR018114">
    <property type="entry name" value="TRYPSIN_HIS"/>
</dbReference>
<evidence type="ECO:0000256" key="9">
    <source>
        <dbReference type="SAM" id="SignalP"/>
    </source>
</evidence>
<comment type="caution">
    <text evidence="12">The sequence shown here is derived from an EMBL/GenBank/DDBJ whole genome shotgun (WGS) entry which is preliminary data.</text>
</comment>
<proteinExistence type="inferred from homology"/>
<keyword evidence="3" id="KW-0645">Protease</keyword>
<dbReference type="SMART" id="SM00020">
    <property type="entry name" value="Tryp_SPc"/>
    <property type="match status" value="1"/>
</dbReference>
<evidence type="ECO:0000259" key="11">
    <source>
        <dbReference type="PROSITE" id="PS50240"/>
    </source>
</evidence>
<keyword evidence="6" id="KW-1015">Disulfide bond</keyword>
<keyword evidence="5" id="KW-0720">Serine protease</keyword>
<dbReference type="Proteomes" id="UP000653454">
    <property type="component" value="Unassembled WGS sequence"/>
</dbReference>
<evidence type="ECO:0000313" key="13">
    <source>
        <dbReference type="Proteomes" id="UP000653454"/>
    </source>
</evidence>
<comment type="similarity">
    <text evidence="7">Belongs to the peptidase S1 family. CLIP subfamily.</text>
</comment>
<reference evidence="12" key="1">
    <citation type="submission" date="2020-11" db="EMBL/GenBank/DDBJ databases">
        <authorList>
            <person name="Whiteford S."/>
        </authorList>
    </citation>
    <scope>NUCLEOTIDE SEQUENCE</scope>
</reference>
<sequence>MKSLYSTMILAVVPTLISLANSVLGQCDYYTNVQPNQEYYVYSPYYSNYYPPSTSCRWIAACPQGYYCQLQCSDIDLPYTTGCTLDRLLISRTGDPTLAGAQSYCGRGTLTVSSEGQQLSVGLQAARNSPGGKFFCTLTAQPRTPAPAPTCSCGYRKVNRIVGGTETGVNEYPMMAGIFDKRIYQVYCGGVIIDRRYVVTAAHCMQGMNAANINAVVGDHNVENTGESPATQSIPVTQFLIHPNYNADTFDYDISILRLQYDIVFSERVGPVCLPFNYGTTDFAGAIVTALGWGTTEPGGPLSSTLQKVNLNVINQSTCQRTYSSLTSRQMCTYTPGKDACQFDSGGPLLYTQANNGLQYFVGIISYGKFCASSSPSVNARVTELLSWIVSSTPGVNYCRK</sequence>
<feature type="chain" id="PRO_5035903049" evidence="9">
    <location>
        <begin position="26"/>
        <end position="401"/>
    </location>
</feature>
<evidence type="ECO:0000256" key="2">
    <source>
        <dbReference type="ARBA" id="ARBA00022525"/>
    </source>
</evidence>
<feature type="domain" description="CUB" evidence="10">
    <location>
        <begin position="27"/>
        <end position="141"/>
    </location>
</feature>
<evidence type="ECO:0000256" key="3">
    <source>
        <dbReference type="ARBA" id="ARBA00022670"/>
    </source>
</evidence>
<dbReference type="Pfam" id="PF00089">
    <property type="entry name" value="Trypsin"/>
    <property type="match status" value="1"/>
</dbReference>
<dbReference type="GO" id="GO:0006508">
    <property type="term" value="P:proteolysis"/>
    <property type="evidence" value="ECO:0007669"/>
    <property type="project" value="UniProtKB-KW"/>
</dbReference>
<dbReference type="Gene3D" id="2.60.120.290">
    <property type="entry name" value="Spermadhesin, CUB domain"/>
    <property type="match status" value="1"/>
</dbReference>
<dbReference type="Pfam" id="PF00431">
    <property type="entry name" value="CUB"/>
    <property type="match status" value="1"/>
</dbReference>
<dbReference type="FunFam" id="2.40.10.10:FF:000015">
    <property type="entry name" value="Atrial natriuretic peptide-converting enzyme"/>
    <property type="match status" value="1"/>
</dbReference>
<evidence type="ECO:0000256" key="6">
    <source>
        <dbReference type="ARBA" id="ARBA00023157"/>
    </source>
</evidence>
<feature type="signal peptide" evidence="9">
    <location>
        <begin position="1"/>
        <end position="25"/>
    </location>
</feature>
<gene>
    <name evidence="12" type="ORF">PLXY2_LOCUS15426</name>
</gene>
<comment type="subcellular location">
    <subcellularLocation>
        <location evidence="1">Secreted</location>
    </subcellularLocation>
</comment>
<evidence type="ECO:0000313" key="12">
    <source>
        <dbReference type="EMBL" id="CAG9137178.1"/>
    </source>
</evidence>
<dbReference type="EMBL" id="CAJHNJ030000192">
    <property type="protein sequence ID" value="CAG9137178.1"/>
    <property type="molecule type" value="Genomic_DNA"/>
</dbReference>
<dbReference type="CDD" id="cd00190">
    <property type="entry name" value="Tryp_SPc"/>
    <property type="match status" value="1"/>
</dbReference>
<dbReference type="PROSITE" id="PS00134">
    <property type="entry name" value="TRYPSIN_HIS"/>
    <property type="match status" value="1"/>
</dbReference>
<dbReference type="PANTHER" id="PTHR24256">
    <property type="entry name" value="TRYPTASE-RELATED"/>
    <property type="match status" value="1"/>
</dbReference>
<dbReference type="InterPro" id="IPR051487">
    <property type="entry name" value="Ser/Thr_Proteases_Immune/Dev"/>
</dbReference>
<dbReference type="InterPro" id="IPR001254">
    <property type="entry name" value="Trypsin_dom"/>
</dbReference>
<evidence type="ECO:0000256" key="1">
    <source>
        <dbReference type="ARBA" id="ARBA00004613"/>
    </source>
</evidence>
<dbReference type="InterPro" id="IPR000859">
    <property type="entry name" value="CUB_dom"/>
</dbReference>
<keyword evidence="13" id="KW-1185">Reference proteome</keyword>